<dbReference type="InterPro" id="IPR023365">
    <property type="entry name" value="Sortase_dom-sf"/>
</dbReference>
<reference evidence="2 3" key="1">
    <citation type="journal article" date="2016" name="Nat. Commun.">
        <title>Thousands of microbial genomes shed light on interconnected biogeochemical processes in an aquifer system.</title>
        <authorList>
            <person name="Anantharaman K."/>
            <person name="Brown C.T."/>
            <person name="Hug L.A."/>
            <person name="Sharon I."/>
            <person name="Castelle C.J."/>
            <person name="Probst A.J."/>
            <person name="Thomas B.C."/>
            <person name="Singh A."/>
            <person name="Wilkins M.J."/>
            <person name="Karaoz U."/>
            <person name="Brodie E.L."/>
            <person name="Williams K.H."/>
            <person name="Hubbard S.S."/>
            <person name="Banfield J.F."/>
        </authorList>
    </citation>
    <scope>NUCLEOTIDE SEQUENCE [LARGE SCALE GENOMIC DNA]</scope>
</reference>
<dbReference type="Pfam" id="PF04203">
    <property type="entry name" value="Sortase"/>
    <property type="match status" value="1"/>
</dbReference>
<comment type="caution">
    <text evidence="2">The sequence shown here is derived from an EMBL/GenBank/DDBJ whole genome shotgun (WGS) entry which is preliminary data.</text>
</comment>
<dbReference type="CDD" id="cd05829">
    <property type="entry name" value="Sortase_F"/>
    <property type="match status" value="1"/>
</dbReference>
<dbReference type="GO" id="GO:0016787">
    <property type="term" value="F:hydrolase activity"/>
    <property type="evidence" value="ECO:0007669"/>
    <property type="project" value="UniProtKB-KW"/>
</dbReference>
<evidence type="ECO:0000313" key="2">
    <source>
        <dbReference type="EMBL" id="OGE74059.1"/>
    </source>
</evidence>
<dbReference type="STRING" id="1817821.A2717_00810"/>
<dbReference type="InterPro" id="IPR042001">
    <property type="entry name" value="Sortase_F"/>
</dbReference>
<keyword evidence="1" id="KW-0378">Hydrolase</keyword>
<protein>
    <recommendedName>
        <fullName evidence="4">Class F sortase</fullName>
    </recommendedName>
</protein>
<proteinExistence type="predicted"/>
<gene>
    <name evidence="2" type="ORF">A2717_00810</name>
</gene>
<dbReference type="SUPFAM" id="SSF63817">
    <property type="entry name" value="Sortase"/>
    <property type="match status" value="1"/>
</dbReference>
<sequence>MYKLTILVGLVVLGVFTTPHKQQSFAENRLIIPQLAATMTTVISPEVTVRERLPKAAEVRGLSIEAINLDIPLDKTTLGKNQELLVPANPNKAAWYKSGPKFGEAGTALVTGHLDSMSGPGVFWNLKKLVPGDLIYAKRDDGKIVTYQVDKLESYAQDMTFPWDKVYATTGPSSLRIITCDGKYDPKTARYSHNLVVYASVVN</sequence>
<evidence type="ECO:0000313" key="3">
    <source>
        <dbReference type="Proteomes" id="UP000177610"/>
    </source>
</evidence>
<accession>A0A1F5N8V2</accession>
<dbReference type="Proteomes" id="UP000177610">
    <property type="component" value="Unassembled WGS sequence"/>
</dbReference>
<name>A0A1F5N8V2_9BACT</name>
<evidence type="ECO:0000256" key="1">
    <source>
        <dbReference type="ARBA" id="ARBA00022801"/>
    </source>
</evidence>
<organism evidence="2 3">
    <name type="scientific">Candidatus Doudnabacteria bacterium RIFCSPHIGHO2_01_FULL_41_86</name>
    <dbReference type="NCBI Taxonomy" id="1817821"/>
    <lineage>
        <taxon>Bacteria</taxon>
        <taxon>Candidatus Doudnaibacteriota</taxon>
    </lineage>
</organism>
<dbReference type="Gene3D" id="2.40.260.10">
    <property type="entry name" value="Sortase"/>
    <property type="match status" value="1"/>
</dbReference>
<dbReference type="EMBL" id="MFEH01000002">
    <property type="protein sequence ID" value="OGE74059.1"/>
    <property type="molecule type" value="Genomic_DNA"/>
</dbReference>
<dbReference type="AlphaFoldDB" id="A0A1F5N8V2"/>
<evidence type="ECO:0008006" key="4">
    <source>
        <dbReference type="Google" id="ProtNLM"/>
    </source>
</evidence>
<dbReference type="InterPro" id="IPR005754">
    <property type="entry name" value="Sortase"/>
</dbReference>